<dbReference type="CDD" id="cd02440">
    <property type="entry name" value="AdoMet_MTases"/>
    <property type="match status" value="1"/>
</dbReference>
<reference evidence="6" key="2">
    <citation type="journal article" date="2019" name="IMA Fungus">
        <title>Genome sequencing and comparison of five Tilletia species to identify candidate genes for the detection of regulated species infecting wheat.</title>
        <authorList>
            <person name="Nguyen H.D.T."/>
            <person name="Sultana T."/>
            <person name="Kesanakurti P."/>
            <person name="Hambleton S."/>
        </authorList>
    </citation>
    <scope>NUCLEOTIDE SEQUENCE</scope>
    <source>
        <strain evidence="6">DAOMC 236416</strain>
    </source>
</reference>
<comment type="similarity">
    <text evidence="1">Belongs to the methyltransferase superfamily.</text>
</comment>
<dbReference type="EMBL" id="LWDF02000020">
    <property type="protein sequence ID" value="KAE8260031.1"/>
    <property type="molecule type" value="Genomic_DNA"/>
</dbReference>
<reference evidence="6" key="1">
    <citation type="submission" date="2016-04" db="EMBL/GenBank/DDBJ databases">
        <authorList>
            <person name="Nguyen H.D."/>
            <person name="Samba Siva P."/>
            <person name="Cullis J."/>
            <person name="Levesque C.A."/>
            <person name="Hambleton S."/>
        </authorList>
    </citation>
    <scope>NUCLEOTIDE SEQUENCE</scope>
    <source>
        <strain evidence="6">DAOMC 236416</strain>
    </source>
</reference>
<keyword evidence="2" id="KW-0489">Methyltransferase</keyword>
<dbReference type="PANTHER" id="PTHR44942">
    <property type="entry name" value="METHYLTRANSF_11 DOMAIN-CONTAINING PROTEIN"/>
    <property type="match status" value="1"/>
</dbReference>
<evidence type="ECO:0000256" key="1">
    <source>
        <dbReference type="ARBA" id="ARBA00008361"/>
    </source>
</evidence>
<dbReference type="GO" id="GO:0032259">
    <property type="term" value="P:methylation"/>
    <property type="evidence" value="ECO:0007669"/>
    <property type="project" value="UniProtKB-KW"/>
</dbReference>
<dbReference type="AlphaFoldDB" id="A0A177TJ70"/>
<organism evidence="6 7">
    <name type="scientific">Tilletia indica</name>
    <dbReference type="NCBI Taxonomy" id="43049"/>
    <lineage>
        <taxon>Eukaryota</taxon>
        <taxon>Fungi</taxon>
        <taxon>Dikarya</taxon>
        <taxon>Basidiomycota</taxon>
        <taxon>Ustilaginomycotina</taxon>
        <taxon>Exobasidiomycetes</taxon>
        <taxon>Tilletiales</taxon>
        <taxon>Tilletiaceae</taxon>
        <taxon>Tilletia</taxon>
    </lineage>
</organism>
<dbReference type="InterPro" id="IPR029063">
    <property type="entry name" value="SAM-dependent_MTases_sf"/>
</dbReference>
<feature type="region of interest" description="Disordered" evidence="4">
    <location>
        <begin position="37"/>
        <end position="63"/>
    </location>
</feature>
<dbReference type="Proteomes" id="UP000077521">
    <property type="component" value="Unassembled WGS sequence"/>
</dbReference>
<name>A0A177TJ70_9BASI</name>
<gene>
    <name evidence="6" type="ORF">A4X13_0g600</name>
</gene>
<sequence>MATFSKSTFDAASYLAFRPSYPRWLYEEVLTFHRNGLTSTSTGSSSPSTTPAPGPTRNNSTPQFRSAWDLGCGPGISSLPLLPHFSSVHGLEPSANMVSNALRLTSSHPSSLEVLPQALRSHFVDNQKLGRIAYVQGNAEELDQHCPPQSVDLIIAAQAAHWFTYDRLWPSLSRAIAPGGTLAFWCYAEFGLPDFPTHLTAPLISAFMTDPERMGNEAKQMIEDGQVTNVGAYFEKPGRTILERGLVDVPWPWQLNKKDDPALERWDQTSATRTMYSVSSPNPEWPPINNASQAAGRVMDLVVTWEGLERYLRTASAVNNFLHQHPNDAAQHGGRDVVHRFVDRLKERIPRETEKLRLQWPLSLMMIKAR</sequence>
<evidence type="ECO:0000256" key="4">
    <source>
        <dbReference type="SAM" id="MobiDB-lite"/>
    </source>
</evidence>
<dbReference type="GO" id="GO:0008757">
    <property type="term" value="F:S-adenosylmethionine-dependent methyltransferase activity"/>
    <property type="evidence" value="ECO:0007669"/>
    <property type="project" value="InterPro"/>
</dbReference>
<feature type="domain" description="Methyltransferase type 11" evidence="5">
    <location>
        <begin position="69"/>
        <end position="184"/>
    </location>
</feature>
<keyword evidence="3" id="KW-0808">Transferase</keyword>
<dbReference type="SUPFAM" id="SSF53335">
    <property type="entry name" value="S-adenosyl-L-methionine-dependent methyltransferases"/>
    <property type="match status" value="1"/>
</dbReference>
<evidence type="ECO:0000259" key="5">
    <source>
        <dbReference type="Pfam" id="PF08241"/>
    </source>
</evidence>
<dbReference type="InterPro" id="IPR013216">
    <property type="entry name" value="Methyltransf_11"/>
</dbReference>
<dbReference type="Pfam" id="PF08241">
    <property type="entry name" value="Methyltransf_11"/>
    <property type="match status" value="1"/>
</dbReference>
<dbReference type="PANTHER" id="PTHR44942:SF4">
    <property type="entry name" value="METHYLTRANSFERASE TYPE 11 DOMAIN-CONTAINING PROTEIN"/>
    <property type="match status" value="1"/>
</dbReference>
<evidence type="ECO:0000256" key="2">
    <source>
        <dbReference type="ARBA" id="ARBA00022603"/>
    </source>
</evidence>
<evidence type="ECO:0000313" key="7">
    <source>
        <dbReference type="Proteomes" id="UP000077521"/>
    </source>
</evidence>
<keyword evidence="7" id="KW-1185">Reference proteome</keyword>
<dbReference type="InterPro" id="IPR051052">
    <property type="entry name" value="Diverse_substrate_MTase"/>
</dbReference>
<dbReference type="Gene3D" id="3.40.50.150">
    <property type="entry name" value="Vaccinia Virus protein VP39"/>
    <property type="match status" value="1"/>
</dbReference>
<evidence type="ECO:0000313" key="6">
    <source>
        <dbReference type="EMBL" id="KAE8260031.1"/>
    </source>
</evidence>
<protein>
    <recommendedName>
        <fullName evidence="5">Methyltransferase type 11 domain-containing protein</fullName>
    </recommendedName>
</protein>
<comment type="caution">
    <text evidence="6">The sequence shown here is derived from an EMBL/GenBank/DDBJ whole genome shotgun (WGS) entry which is preliminary data.</text>
</comment>
<proteinExistence type="inferred from homology"/>
<accession>A0A177TJ70</accession>
<feature type="compositionally biased region" description="Low complexity" evidence="4">
    <location>
        <begin position="38"/>
        <end position="51"/>
    </location>
</feature>
<evidence type="ECO:0000256" key="3">
    <source>
        <dbReference type="ARBA" id="ARBA00022679"/>
    </source>
</evidence>